<name>A0A0K1LP43_9CAUD</name>
<dbReference type="GO" id="GO:0004386">
    <property type="term" value="F:helicase activity"/>
    <property type="evidence" value="ECO:0007669"/>
    <property type="project" value="UniProtKB-KW"/>
</dbReference>
<accession>A0A0K1LP43</accession>
<evidence type="ECO:0000259" key="1">
    <source>
        <dbReference type="Pfam" id="PF08993"/>
    </source>
</evidence>
<dbReference type="RefSeq" id="YP_009194291.1">
    <property type="nucleotide sequence ID" value="NC_028750.1"/>
</dbReference>
<dbReference type="KEGG" id="vg:26613229"/>
<gene>
    <name evidence="3" type="ORF">CPT_Matisse47</name>
</gene>
<dbReference type="GeneID" id="26613229"/>
<dbReference type="InterPro" id="IPR015086">
    <property type="entry name" value="Phage_T4_Gp59_C"/>
</dbReference>
<reference evidence="3 4" key="1">
    <citation type="journal article" date="2015" name="Genome Announc.">
        <title>Complete Genome Sequence of Carbapenemase-Producing Klebsiella pneumoniae Myophage Matisse.</title>
        <authorList>
            <person name="Provasek V.E."/>
            <person name="Lessor L.E."/>
            <person name="Cahill J.L."/>
            <person name="Rasche E.S."/>
            <person name="Kuty Everett G.F."/>
        </authorList>
    </citation>
    <scope>NUCLEOTIDE SEQUENCE [LARGE SCALE GENOMIC DNA]</scope>
</reference>
<dbReference type="InterPro" id="IPR037082">
    <property type="entry name" value="Phage_T4_Gp59_C_sf"/>
</dbReference>
<dbReference type="InterPro" id="IPR015085">
    <property type="entry name" value="Phage_T4_Gp59_N"/>
</dbReference>
<dbReference type="HAMAP" id="MF_04156">
    <property type="entry name" value="HELIC_LOADER_T4"/>
    <property type="match status" value="1"/>
</dbReference>
<keyword evidence="3" id="KW-0547">Nucleotide-binding</keyword>
<dbReference type="Pfam" id="PF08994">
    <property type="entry name" value="T4_Gp59_C"/>
    <property type="match status" value="1"/>
</dbReference>
<feature type="domain" description="Bacteriophage T4 Gp59 helicase assembly protein C-terminal" evidence="2">
    <location>
        <begin position="114"/>
        <end position="202"/>
    </location>
</feature>
<keyword evidence="3" id="KW-0067">ATP-binding</keyword>
<dbReference type="SUPFAM" id="SSF48493">
    <property type="entry name" value="gene 59 helicase assembly protein"/>
    <property type="match status" value="1"/>
</dbReference>
<sequence length="219" mass="26129">MRFKAPFADSEANSRLVPLSVYKLYLAMKTHFQGRFDVLQYNWQIKVSENAFNKRKDRYFFVKLAQRFTFKEIYFIFLSNFVANPDFWVGDVDEDSIVFYRQYIGKLQRLDNVFVDDVKNVYEFAKMKEIPVSLVFKYSEKSSTSYISKLVLSNVISYESFLIFDSFLGIINKHDQVADDIIWSDFSIKLKAYRKIFDLTEKDIIKYRNLMKQTLIKLN</sequence>
<keyword evidence="4" id="KW-1185">Reference proteome</keyword>
<evidence type="ECO:0000313" key="4">
    <source>
        <dbReference type="Proteomes" id="UP000203408"/>
    </source>
</evidence>
<dbReference type="InterPro" id="IPR023197">
    <property type="entry name" value="Phage_T4_Gp59_dom_sf"/>
</dbReference>
<dbReference type="InterPro" id="IPR008944">
    <property type="entry name" value="Phage_T4_Gp59"/>
</dbReference>
<evidence type="ECO:0000259" key="2">
    <source>
        <dbReference type="Pfam" id="PF08994"/>
    </source>
</evidence>
<keyword evidence="3" id="KW-0378">Hydrolase</keyword>
<feature type="domain" description="Bacteriophage T4 Gp59 helicase assembly protein N-terminal" evidence="1">
    <location>
        <begin position="20"/>
        <end position="107"/>
    </location>
</feature>
<evidence type="ECO:0000313" key="3">
    <source>
        <dbReference type="EMBL" id="AKU44351.1"/>
    </source>
</evidence>
<keyword evidence="3" id="KW-0347">Helicase</keyword>
<dbReference type="Gene3D" id="1.10.8.60">
    <property type="match status" value="1"/>
</dbReference>
<protein>
    <submittedName>
        <fullName evidence="3">Helicase assembly protein</fullName>
    </submittedName>
</protein>
<dbReference type="Gene3D" id="1.10.220.50">
    <property type="entry name" value="Bacteriophage T4, Gp59, helicase assembly protein, C-terminal domain"/>
    <property type="match status" value="1"/>
</dbReference>
<organism evidence="3 4">
    <name type="scientific">Klebsiella phage Matisse</name>
    <dbReference type="NCBI Taxonomy" id="1675607"/>
    <lineage>
        <taxon>Viruses</taxon>
        <taxon>Duplodnaviria</taxon>
        <taxon>Heunggongvirae</taxon>
        <taxon>Uroviricota</taxon>
        <taxon>Caudoviricetes</taxon>
        <taxon>Pantevenvirales</taxon>
        <taxon>Straboviridae</taxon>
        <taxon>Slopekvirus</taxon>
        <taxon>Slopekvirus matisse</taxon>
    </lineage>
</organism>
<dbReference type="Proteomes" id="UP000203408">
    <property type="component" value="Segment"/>
</dbReference>
<dbReference type="Pfam" id="PF08993">
    <property type="entry name" value="T4_Gp59_N"/>
    <property type="match status" value="1"/>
</dbReference>
<dbReference type="EMBL" id="KT001918">
    <property type="protein sequence ID" value="AKU44351.1"/>
    <property type="molecule type" value="Genomic_DNA"/>
</dbReference>
<proteinExistence type="inferred from homology"/>